<dbReference type="Proteomes" id="UP001317963">
    <property type="component" value="Chromosome"/>
</dbReference>
<dbReference type="PROSITE" id="PS00723">
    <property type="entry name" value="POLYPRENYL_SYNTHASE_1"/>
    <property type="match status" value="1"/>
</dbReference>
<accession>A0ABY6Q649</accession>
<comment type="similarity">
    <text evidence="2 7">Belongs to the FPP/GGPP synthase family.</text>
</comment>
<evidence type="ECO:0000256" key="5">
    <source>
        <dbReference type="ARBA" id="ARBA00022842"/>
    </source>
</evidence>
<sequence>MDSSLLDCEQHIEDAMAEHATAQCPPLLAQALNYAVFPGGARVRPQLCKAVALANNSSDVGLASAAATAVELLHCASLVHDDLPCFDDATQRRGKPSVHAKFGERIAVLTGDALIVAAFQTLAAHAVHAVRIERVPLVTTIVARGVGAPHGICAGQAWECEQRVDLARYHRAKTGALFVAATCAGAASAGVDPGPWVNLGASIGEAYQIADDIKDAVSDPETLGKPVGIDVKLDRPSAVRELGLEGAVSRLKDCLESGLDSMPSCAGQNMLYKLVRAQSSRFIPEKLGQVAA</sequence>
<protein>
    <submittedName>
        <fullName evidence="8">Polyprenyl synthetase family protein</fullName>
    </submittedName>
</protein>
<dbReference type="PROSITE" id="PS00444">
    <property type="entry name" value="POLYPRENYL_SYNTHASE_2"/>
    <property type="match status" value="1"/>
</dbReference>
<evidence type="ECO:0000256" key="7">
    <source>
        <dbReference type="RuleBase" id="RU004466"/>
    </source>
</evidence>
<evidence type="ECO:0000256" key="2">
    <source>
        <dbReference type="ARBA" id="ARBA00006706"/>
    </source>
</evidence>
<evidence type="ECO:0000256" key="4">
    <source>
        <dbReference type="ARBA" id="ARBA00022723"/>
    </source>
</evidence>
<keyword evidence="3 7" id="KW-0808">Transferase</keyword>
<evidence type="ECO:0000313" key="9">
    <source>
        <dbReference type="Proteomes" id="UP001317963"/>
    </source>
</evidence>
<keyword evidence="9" id="KW-1185">Reference proteome</keyword>
<comment type="cofactor">
    <cofactor evidence="1">
        <name>Mg(2+)</name>
        <dbReference type="ChEBI" id="CHEBI:18420"/>
    </cofactor>
</comment>
<dbReference type="CDD" id="cd00685">
    <property type="entry name" value="Trans_IPPS_HT"/>
    <property type="match status" value="1"/>
</dbReference>
<dbReference type="InterPro" id="IPR008949">
    <property type="entry name" value="Isoprenoid_synthase_dom_sf"/>
</dbReference>
<dbReference type="EMBL" id="CP036501">
    <property type="protein sequence ID" value="UZP74475.1"/>
    <property type="molecule type" value="Genomic_DNA"/>
</dbReference>
<evidence type="ECO:0000256" key="6">
    <source>
        <dbReference type="ARBA" id="ARBA00023229"/>
    </source>
</evidence>
<dbReference type="RefSeq" id="WP_279240922.1">
    <property type="nucleotide sequence ID" value="NZ_CP036501.1"/>
</dbReference>
<proteinExistence type="inferred from homology"/>
<gene>
    <name evidence="8" type="ORF">E0F26_06855</name>
</gene>
<dbReference type="PANTHER" id="PTHR43281:SF1">
    <property type="entry name" value="FARNESYL DIPHOSPHATE SYNTHASE"/>
    <property type="match status" value="1"/>
</dbReference>
<name>A0ABY6Q649_9GAMM</name>
<keyword evidence="5" id="KW-0460">Magnesium</keyword>
<dbReference type="InterPro" id="IPR000092">
    <property type="entry name" value="Polyprenyl_synt"/>
</dbReference>
<dbReference type="PANTHER" id="PTHR43281">
    <property type="entry name" value="FARNESYL DIPHOSPHATE SYNTHASE"/>
    <property type="match status" value="1"/>
</dbReference>
<dbReference type="Gene3D" id="1.10.600.10">
    <property type="entry name" value="Farnesyl Diphosphate Synthase"/>
    <property type="match status" value="1"/>
</dbReference>
<dbReference type="SFLD" id="SFLDS00005">
    <property type="entry name" value="Isoprenoid_Synthase_Type_I"/>
    <property type="match status" value="1"/>
</dbReference>
<evidence type="ECO:0000256" key="3">
    <source>
        <dbReference type="ARBA" id="ARBA00022679"/>
    </source>
</evidence>
<dbReference type="Pfam" id="PF00348">
    <property type="entry name" value="polyprenyl_synt"/>
    <property type="match status" value="1"/>
</dbReference>
<keyword evidence="4" id="KW-0479">Metal-binding</keyword>
<evidence type="ECO:0000313" key="8">
    <source>
        <dbReference type="EMBL" id="UZP74475.1"/>
    </source>
</evidence>
<organism evidence="8 9">
    <name type="scientific">Candidatus Paraluminiphilus aquimaris</name>
    <dbReference type="NCBI Taxonomy" id="2518994"/>
    <lineage>
        <taxon>Bacteria</taxon>
        <taxon>Pseudomonadati</taxon>
        <taxon>Pseudomonadota</taxon>
        <taxon>Gammaproteobacteria</taxon>
        <taxon>Cellvibrionales</taxon>
        <taxon>Halieaceae</taxon>
        <taxon>Candidatus Paraluminiphilus</taxon>
    </lineage>
</organism>
<dbReference type="SUPFAM" id="SSF48576">
    <property type="entry name" value="Terpenoid synthases"/>
    <property type="match status" value="1"/>
</dbReference>
<reference evidence="8 9" key="1">
    <citation type="submission" date="2019-02" db="EMBL/GenBank/DDBJ databases">
        <title>Halieaceae_genomes.</title>
        <authorList>
            <person name="Li S.-H."/>
        </authorList>
    </citation>
    <scope>NUCLEOTIDE SEQUENCE [LARGE SCALE GENOMIC DNA]</scope>
    <source>
        <strain evidence="8 9">JH123</strain>
    </source>
</reference>
<keyword evidence="6" id="KW-0414">Isoprene biosynthesis</keyword>
<dbReference type="InterPro" id="IPR033749">
    <property type="entry name" value="Polyprenyl_synt_CS"/>
</dbReference>
<evidence type="ECO:0000256" key="1">
    <source>
        <dbReference type="ARBA" id="ARBA00001946"/>
    </source>
</evidence>